<keyword evidence="4" id="KW-0597">Phosphoprotein</keyword>
<dbReference type="Gene3D" id="1.10.287.130">
    <property type="match status" value="1"/>
</dbReference>
<dbReference type="SUPFAM" id="SSF158472">
    <property type="entry name" value="HAMP domain-like"/>
    <property type="match status" value="1"/>
</dbReference>
<comment type="subcellular location">
    <subcellularLocation>
        <location evidence="2">Cell membrane</location>
    </subcellularLocation>
</comment>
<keyword evidence="16" id="KW-1185">Reference proteome</keyword>
<keyword evidence="9" id="KW-0902">Two-component regulatory system</keyword>
<comment type="catalytic activity">
    <reaction evidence="1">
        <text>ATP + protein L-histidine = ADP + protein N-phospho-L-histidine.</text>
        <dbReference type="EC" id="2.7.13.3"/>
    </reaction>
</comment>
<accession>A0ABN2LAB6</accession>
<dbReference type="Pfam" id="PF00672">
    <property type="entry name" value="HAMP"/>
    <property type="match status" value="1"/>
</dbReference>
<dbReference type="SMART" id="SM00387">
    <property type="entry name" value="HATPase_c"/>
    <property type="match status" value="1"/>
</dbReference>
<dbReference type="SMART" id="SM00388">
    <property type="entry name" value="HisKA"/>
    <property type="match status" value="1"/>
</dbReference>
<dbReference type="Proteomes" id="UP001499938">
    <property type="component" value="Unassembled WGS sequence"/>
</dbReference>
<evidence type="ECO:0000259" key="14">
    <source>
        <dbReference type="PROSITE" id="PS50885"/>
    </source>
</evidence>
<dbReference type="RefSeq" id="WP_344080504.1">
    <property type="nucleotide sequence ID" value="NZ_BAAAPO010000006.1"/>
</dbReference>
<dbReference type="InterPro" id="IPR003661">
    <property type="entry name" value="HisK_dim/P_dom"/>
</dbReference>
<dbReference type="PANTHER" id="PTHR45436:SF5">
    <property type="entry name" value="SENSOR HISTIDINE KINASE TRCS"/>
    <property type="match status" value="1"/>
</dbReference>
<keyword evidence="5" id="KW-0808">Transferase</keyword>
<dbReference type="SUPFAM" id="SSF55874">
    <property type="entry name" value="ATPase domain of HSP90 chaperone/DNA topoisomerase II/histidine kinase"/>
    <property type="match status" value="1"/>
</dbReference>
<evidence type="ECO:0000256" key="4">
    <source>
        <dbReference type="ARBA" id="ARBA00022553"/>
    </source>
</evidence>
<dbReference type="InterPro" id="IPR036890">
    <property type="entry name" value="HATPase_C_sf"/>
</dbReference>
<reference evidence="15 16" key="1">
    <citation type="journal article" date="2019" name="Int. J. Syst. Evol. Microbiol.">
        <title>The Global Catalogue of Microorganisms (GCM) 10K type strain sequencing project: providing services to taxonomists for standard genome sequencing and annotation.</title>
        <authorList>
            <consortium name="The Broad Institute Genomics Platform"/>
            <consortium name="The Broad Institute Genome Sequencing Center for Infectious Disease"/>
            <person name="Wu L."/>
            <person name="Ma J."/>
        </authorList>
    </citation>
    <scope>NUCLEOTIDE SEQUENCE [LARGE SCALE GENOMIC DNA]</scope>
    <source>
        <strain evidence="15 16">JCM 15592</strain>
    </source>
</reference>
<feature type="compositionally biased region" description="Low complexity" evidence="11">
    <location>
        <begin position="51"/>
        <end position="74"/>
    </location>
</feature>
<dbReference type="Gene3D" id="6.10.340.10">
    <property type="match status" value="1"/>
</dbReference>
<evidence type="ECO:0000256" key="9">
    <source>
        <dbReference type="ARBA" id="ARBA00023012"/>
    </source>
</evidence>
<evidence type="ECO:0000256" key="6">
    <source>
        <dbReference type="ARBA" id="ARBA00022692"/>
    </source>
</evidence>
<dbReference type="InterPro" id="IPR003660">
    <property type="entry name" value="HAMP_dom"/>
</dbReference>
<dbReference type="CDD" id="cd00082">
    <property type="entry name" value="HisKA"/>
    <property type="match status" value="1"/>
</dbReference>
<evidence type="ECO:0000313" key="15">
    <source>
        <dbReference type="EMBL" id="GAA1781790.1"/>
    </source>
</evidence>
<name>A0ABN2LAB6_9MICO</name>
<dbReference type="CDD" id="cd00075">
    <property type="entry name" value="HATPase"/>
    <property type="match status" value="1"/>
</dbReference>
<evidence type="ECO:0000256" key="3">
    <source>
        <dbReference type="ARBA" id="ARBA00012438"/>
    </source>
</evidence>
<dbReference type="PROSITE" id="PS50109">
    <property type="entry name" value="HIS_KIN"/>
    <property type="match status" value="1"/>
</dbReference>
<evidence type="ECO:0000256" key="2">
    <source>
        <dbReference type="ARBA" id="ARBA00004236"/>
    </source>
</evidence>
<dbReference type="SUPFAM" id="SSF47384">
    <property type="entry name" value="Homodimeric domain of signal transducing histidine kinase"/>
    <property type="match status" value="1"/>
</dbReference>
<dbReference type="InterPro" id="IPR003594">
    <property type="entry name" value="HATPase_dom"/>
</dbReference>
<dbReference type="Gene3D" id="3.30.565.10">
    <property type="entry name" value="Histidine kinase-like ATPase, C-terminal domain"/>
    <property type="match status" value="1"/>
</dbReference>
<dbReference type="GO" id="GO:0016301">
    <property type="term" value="F:kinase activity"/>
    <property type="evidence" value="ECO:0007669"/>
    <property type="project" value="UniProtKB-KW"/>
</dbReference>
<protein>
    <recommendedName>
        <fullName evidence="3">histidine kinase</fullName>
        <ecNumber evidence="3">2.7.13.3</ecNumber>
    </recommendedName>
</protein>
<organism evidence="15 16">
    <name type="scientific">Nostocoides veronense</name>
    <dbReference type="NCBI Taxonomy" id="330836"/>
    <lineage>
        <taxon>Bacteria</taxon>
        <taxon>Bacillati</taxon>
        <taxon>Actinomycetota</taxon>
        <taxon>Actinomycetes</taxon>
        <taxon>Micrococcales</taxon>
        <taxon>Intrasporangiaceae</taxon>
        <taxon>Nostocoides</taxon>
    </lineage>
</organism>
<dbReference type="EMBL" id="BAAAPO010000006">
    <property type="protein sequence ID" value="GAA1781790.1"/>
    <property type="molecule type" value="Genomic_DNA"/>
</dbReference>
<evidence type="ECO:0000259" key="13">
    <source>
        <dbReference type="PROSITE" id="PS50109"/>
    </source>
</evidence>
<evidence type="ECO:0000256" key="5">
    <source>
        <dbReference type="ARBA" id="ARBA00022679"/>
    </source>
</evidence>
<feature type="domain" description="Histidine kinase" evidence="13">
    <location>
        <begin position="260"/>
        <end position="474"/>
    </location>
</feature>
<evidence type="ECO:0000256" key="11">
    <source>
        <dbReference type="SAM" id="MobiDB-lite"/>
    </source>
</evidence>
<dbReference type="SMART" id="SM00304">
    <property type="entry name" value="HAMP"/>
    <property type="match status" value="1"/>
</dbReference>
<proteinExistence type="predicted"/>
<feature type="transmembrane region" description="Helical" evidence="12">
    <location>
        <begin position="168"/>
        <end position="191"/>
    </location>
</feature>
<feature type="transmembrane region" description="Helical" evidence="12">
    <location>
        <begin position="12"/>
        <end position="34"/>
    </location>
</feature>
<keyword evidence="8 12" id="KW-1133">Transmembrane helix</keyword>
<dbReference type="PROSITE" id="PS50885">
    <property type="entry name" value="HAMP"/>
    <property type="match status" value="1"/>
</dbReference>
<evidence type="ECO:0000256" key="10">
    <source>
        <dbReference type="ARBA" id="ARBA00023136"/>
    </source>
</evidence>
<dbReference type="PANTHER" id="PTHR45436">
    <property type="entry name" value="SENSOR HISTIDINE KINASE YKOH"/>
    <property type="match status" value="1"/>
</dbReference>
<gene>
    <name evidence="15" type="ORF">GCM10009811_04010</name>
</gene>
<comment type="caution">
    <text evidence="15">The sequence shown here is derived from an EMBL/GenBank/DDBJ whole genome shotgun (WGS) entry which is preliminary data.</text>
</comment>
<dbReference type="InterPro" id="IPR005467">
    <property type="entry name" value="His_kinase_dom"/>
</dbReference>
<dbReference type="InterPro" id="IPR050428">
    <property type="entry name" value="TCS_sensor_his_kinase"/>
</dbReference>
<evidence type="ECO:0000256" key="12">
    <source>
        <dbReference type="SAM" id="Phobius"/>
    </source>
</evidence>
<keyword evidence="10 12" id="KW-0472">Membrane</keyword>
<feature type="domain" description="HAMP" evidence="14">
    <location>
        <begin position="192"/>
        <end position="245"/>
    </location>
</feature>
<dbReference type="Pfam" id="PF00512">
    <property type="entry name" value="HisKA"/>
    <property type="match status" value="1"/>
</dbReference>
<evidence type="ECO:0000256" key="7">
    <source>
        <dbReference type="ARBA" id="ARBA00022777"/>
    </source>
</evidence>
<dbReference type="EC" id="2.7.13.3" evidence="3"/>
<evidence type="ECO:0000256" key="1">
    <source>
        <dbReference type="ARBA" id="ARBA00000085"/>
    </source>
</evidence>
<evidence type="ECO:0000313" key="16">
    <source>
        <dbReference type="Proteomes" id="UP001499938"/>
    </source>
</evidence>
<dbReference type="InterPro" id="IPR036097">
    <property type="entry name" value="HisK_dim/P_sf"/>
</dbReference>
<evidence type="ECO:0000256" key="8">
    <source>
        <dbReference type="ARBA" id="ARBA00022989"/>
    </source>
</evidence>
<dbReference type="InterPro" id="IPR004358">
    <property type="entry name" value="Sig_transdc_His_kin-like_C"/>
</dbReference>
<dbReference type="PRINTS" id="PR00344">
    <property type="entry name" value="BCTRLSENSOR"/>
</dbReference>
<keyword evidence="6 12" id="KW-0812">Transmembrane</keyword>
<dbReference type="CDD" id="cd06225">
    <property type="entry name" value="HAMP"/>
    <property type="match status" value="1"/>
</dbReference>
<dbReference type="Pfam" id="PF02518">
    <property type="entry name" value="HATPase_c"/>
    <property type="match status" value="1"/>
</dbReference>
<keyword evidence="7 15" id="KW-0418">Kinase</keyword>
<sequence>MIRGISIRARLLIGMVLLVSIGLAVANVTGTLLLRSYLLDRVDAQVTRVLPSGGSTPPQGQTPPTGQTTRTGTPDVCVNPRDPRGLRSDFVLQVYRADGTLECSLGPDLGSAAPKVDQQQLTSGELLTVRSADGSERWRVRSDEIPVTGQRMVLAVSLADADATVARLAYLSALVSGLVLLLTAAAAWFIARLGLQPLRRIEATAERIAAGDLSQRVPTFRPRTEVGRLSLALNGMLGQIERAFNDRAASEERLRRFISDASHELRTPVAAVRGHAEMWRSGIQPDQELVMSRIESESKRMGDLVDDMLLLARLDQARPLEREPVDLLSLAAHAVIDAQALQPDRAIELRADTAAYPPIVLGDDARLHQVLANLMTNALAHTPVTSAIEVWVRTDAERVEVTVSDEGPGMPPETVERAFDRFYRADPARTREHGGTGLGLSIARSLVEAHDGTLTCASSPDAGTTFTITLPLGPDVTVGTS</sequence>
<feature type="region of interest" description="Disordered" evidence="11">
    <location>
        <begin position="49"/>
        <end position="80"/>
    </location>
</feature>